<keyword evidence="1" id="KW-0732">Signal</keyword>
<evidence type="ECO:0000313" key="3">
    <source>
        <dbReference type="Proteomes" id="UP000502756"/>
    </source>
</evidence>
<organism evidence="2 3">
    <name type="scientific">Spirosoma taeanense</name>
    <dbReference type="NCBI Taxonomy" id="2735870"/>
    <lineage>
        <taxon>Bacteria</taxon>
        <taxon>Pseudomonadati</taxon>
        <taxon>Bacteroidota</taxon>
        <taxon>Cytophagia</taxon>
        <taxon>Cytophagales</taxon>
        <taxon>Cytophagaceae</taxon>
        <taxon>Spirosoma</taxon>
    </lineage>
</organism>
<sequence>MQKRLGFILLMSILASAGRLNAQDSLTLANNSLMLMQPSTVGSSYLARWRLTGYAGYNVNSQQGYRKLYLTRGIHASLAADYFFGSKLGFGVLLGYQNLAVSEDYRDDLSIPQTNNPRVLPLTSLHSFMLTVGPSLSFPIVDRLSLNVELRGGVFYNDAPVLGTYIYPEDQEGSPSGLIVAYITPNDQRGRWGAIAFAGLQYQLTTQLSIGVMANGTLSSLSYNQITQSGFFTQNQTSVKTVGVQTTVSYRFSPVRRWKKTVQPPVVPTPICYAPILDTTQPSLYEIGASNRVTFRWRSGSPVYTEGEQYVFQLYTLPGNKLIYEKTTKDTQLPWPNQLIQPDSGSYFFYSVFTSRTDELERTCRSEPVVGTKGFYKRPSAEQKSTDLPLETVIEYNRKLYELRSIALVKADSSTEHSFSKSMPKGYQGSSPMPANGRPIAVPNPARLGIRIIPTLIHEDVAQQSDFVWPDSLVTPTGPTVYQYVISRKNGGTVSEQIHYLIVEPDGCTTFIDEATKNNYLEYHTALSEPSTPITNPPPANKER</sequence>
<dbReference type="EMBL" id="CP053435">
    <property type="protein sequence ID" value="QJW91632.1"/>
    <property type="molecule type" value="Genomic_DNA"/>
</dbReference>
<accession>A0A6M5YF43</accession>
<dbReference type="Proteomes" id="UP000502756">
    <property type="component" value="Chromosome"/>
</dbReference>
<dbReference type="AlphaFoldDB" id="A0A6M5YF43"/>
<dbReference type="RefSeq" id="WP_171741479.1">
    <property type="nucleotide sequence ID" value="NZ_CP053435.1"/>
</dbReference>
<evidence type="ECO:0000313" key="2">
    <source>
        <dbReference type="EMBL" id="QJW91632.1"/>
    </source>
</evidence>
<dbReference type="KEGG" id="stae:HNV11_20725"/>
<name>A0A6M5YF43_9BACT</name>
<feature type="chain" id="PRO_5026716210" description="Type IX secretion system membrane protein PorP/SprF" evidence="1">
    <location>
        <begin position="23"/>
        <end position="544"/>
    </location>
</feature>
<dbReference type="InterPro" id="IPR011250">
    <property type="entry name" value="OMP/PagP_B-barrel"/>
</dbReference>
<dbReference type="SUPFAM" id="SSF56925">
    <property type="entry name" value="OMPA-like"/>
    <property type="match status" value="1"/>
</dbReference>
<evidence type="ECO:0000256" key="1">
    <source>
        <dbReference type="SAM" id="SignalP"/>
    </source>
</evidence>
<proteinExistence type="predicted"/>
<protein>
    <recommendedName>
        <fullName evidence="4">Type IX secretion system membrane protein PorP/SprF</fullName>
    </recommendedName>
</protein>
<keyword evidence="3" id="KW-1185">Reference proteome</keyword>
<feature type="signal peptide" evidence="1">
    <location>
        <begin position="1"/>
        <end position="22"/>
    </location>
</feature>
<gene>
    <name evidence="2" type="ORF">HNV11_20725</name>
</gene>
<reference evidence="2 3" key="1">
    <citation type="submission" date="2020-05" db="EMBL/GenBank/DDBJ databases">
        <title>Genome sequencing of Spirosoma sp. TS118.</title>
        <authorList>
            <person name="Lee J.-H."/>
            <person name="Jeong S."/>
            <person name="Zhao L."/>
            <person name="Jung J.-H."/>
            <person name="Kim M.-K."/>
            <person name="Lim S."/>
        </authorList>
    </citation>
    <scope>NUCLEOTIDE SEQUENCE [LARGE SCALE GENOMIC DNA]</scope>
    <source>
        <strain evidence="2 3">TS118</strain>
    </source>
</reference>
<evidence type="ECO:0008006" key="4">
    <source>
        <dbReference type="Google" id="ProtNLM"/>
    </source>
</evidence>